<organism evidence="1 2">
    <name type="scientific">Granulicella sibirica</name>
    <dbReference type="NCBI Taxonomy" id="2479048"/>
    <lineage>
        <taxon>Bacteria</taxon>
        <taxon>Pseudomonadati</taxon>
        <taxon>Acidobacteriota</taxon>
        <taxon>Terriglobia</taxon>
        <taxon>Terriglobales</taxon>
        <taxon>Acidobacteriaceae</taxon>
        <taxon>Granulicella</taxon>
    </lineage>
</organism>
<protein>
    <submittedName>
        <fullName evidence="1">Uncharacterized protein</fullName>
    </submittedName>
</protein>
<dbReference type="Proteomes" id="UP000289437">
    <property type="component" value="Unassembled WGS sequence"/>
</dbReference>
<reference evidence="1 2" key="1">
    <citation type="submission" date="2018-11" db="EMBL/GenBank/DDBJ databases">
        <authorList>
            <person name="Mardanov A.V."/>
            <person name="Ravin N.V."/>
            <person name="Dedysh S.N."/>
        </authorList>
    </citation>
    <scope>NUCLEOTIDE SEQUENCE [LARGE SCALE GENOMIC DNA]</scope>
    <source>
        <strain evidence="1 2">AF10</strain>
    </source>
</reference>
<dbReference type="EMBL" id="RDSM01000002">
    <property type="protein sequence ID" value="RXH56453.1"/>
    <property type="molecule type" value="Genomic_DNA"/>
</dbReference>
<evidence type="ECO:0000313" key="1">
    <source>
        <dbReference type="EMBL" id="RXH56453.1"/>
    </source>
</evidence>
<proteinExistence type="predicted"/>
<evidence type="ECO:0000313" key="2">
    <source>
        <dbReference type="Proteomes" id="UP000289437"/>
    </source>
</evidence>
<dbReference type="AlphaFoldDB" id="A0A4Q0SYV3"/>
<gene>
    <name evidence="1" type="ORF">GRAN_3310</name>
</gene>
<sequence length="40" mass="4382">MPGGLLPSTLYLSGEMRINGRLHVKGLRLTLLESREAQAC</sequence>
<comment type="caution">
    <text evidence="1">The sequence shown here is derived from an EMBL/GenBank/DDBJ whole genome shotgun (WGS) entry which is preliminary data.</text>
</comment>
<reference evidence="2" key="2">
    <citation type="submission" date="2019-02" db="EMBL/GenBank/DDBJ databases">
        <title>Granulicella sibirica sp. nov., a psychrotolerant acidobacterium isolated from an organic soil layer in forested tundra, West Siberia.</title>
        <authorList>
            <person name="Oshkin I.Y."/>
            <person name="Kulichevskaya I.S."/>
            <person name="Rijpstra W.I.C."/>
            <person name="Sinninghe Damste J.S."/>
            <person name="Rakitin A.L."/>
            <person name="Ravin N.V."/>
            <person name="Dedysh S.N."/>
        </authorList>
    </citation>
    <scope>NUCLEOTIDE SEQUENCE [LARGE SCALE GENOMIC DNA]</scope>
    <source>
        <strain evidence="2">AF10</strain>
    </source>
</reference>
<name>A0A4Q0SYV3_9BACT</name>
<keyword evidence="2" id="KW-1185">Reference proteome</keyword>
<accession>A0A4Q0SYV3</accession>